<evidence type="ECO:0000313" key="3">
    <source>
        <dbReference type="EMBL" id="NBD23746.1"/>
    </source>
</evidence>
<feature type="compositionally biased region" description="Gly residues" evidence="1">
    <location>
        <begin position="840"/>
        <end position="859"/>
    </location>
</feature>
<name>A0ABW9XM93_9BACL</name>
<gene>
    <name evidence="3" type="ORF">GT019_07675</name>
</gene>
<dbReference type="InterPro" id="IPR051465">
    <property type="entry name" value="Cell_Envelope_Struct_Comp"/>
</dbReference>
<sequence length="1241" mass="133244">MELSLTGFDQPIIVTKPFVISDSYEGKGLVVHAQNEAGQPLANGHVYLFEKLPPWNDGMNDGTVYRTVLTYDTDMSDSGMIVIPYNDLLKGRNYELEIVGDSSDGGHEVVYHRAVSREDRDIQFNSTELKHITVKAIQAKSGDELFFNVLDDRNQLSAWPMLTLFGDNHQAELYVQSDNPISMITKLYDTANDTGYLLSGVANPAAGAQTVDLNGETIEIKPASSLDNGRVDINGRLTQDARYAHRYLVSKGMDLTATYYVESEGYRYTFAKSLTAANRDVSLEVGRDFVNKRSEQQFFAVGVVNRRVYTDYRDQFDNALIDVANAAVAKIADSVDASGVQFMVDNAGKNQNMTVQTDGENGFIYEAVAAAANQGSAMAAGSVLDYQLYDSSNQAFGDKLPSQSPVLVQANLLMNAGEFALKLTHQNFPTDVVKLTGQANLSISDYSEYYKQIPISLPAGYRLANNYGEANLQSLQGTESLGYIWVDQGILKLPIDLDLASDRKYALHVVLNLNSSSIGNVVYYRQLVLTGAELKNLKQIDAASSAGIIQPKTNDLPNKLQIDRTEIEFPVPGYGKSYRTQVNVTDWFNGTLTYGKILMNPQDFGLVINGWDGASTAYSLRRDVHVDSATGKWSVTNPGMHLLQLQGNRPFTAFDVRIEGSGQNGYSYSFHRFMDKAYVSPGKQRFFFVMNTQSSDEVPWEQDWLTRSAYDMDEDTTVPYSGHIDVANSSLLVSPHKAYGQTVLNVNPELLSGDLELQNTSVKNARDGFDSLVPGIVTIKNSMGSKVYESIAYNWPEGNEITKTLAPGTYSITYRQPVGPNEEAIVSNSFMVSADNGNGSNPGGGSPGGGIPGGGGAPGGAVPVGDSDTDLPAAPNAVTFKPEDIPAPVNGVVTLPIQDSEAAVMPGSMLSGDGATRTLELAGSHGKVSIPPAVLQQLAGLVGSEQLSDAQFTLTLKPIGANALPGAVHAETGMEVRAAGTVYDLTLSITPKGGKPALLSTFNAPITLTFDVNANADPHVTNVYYIADDGSLTYVPAERANGKLVAKVSHFSKYGVLEVHKAFADVGASHWARGAIEELAAKQFVTGVTATTFAPNKPVTRAEFTAMLVHALGVKASGSSGFKDVPANAWYASDVAAAYEHKLIQGIGADTFAPNKTISREEMAVILANAFKQLGVTASAAQASAFKDDAAISSWAADAVALAYANGLIQGDAAGLFKPKGSATRAEAAQMLVNLLRRAAR</sequence>
<dbReference type="PROSITE" id="PS51272">
    <property type="entry name" value="SLH"/>
    <property type="match status" value="3"/>
</dbReference>
<feature type="domain" description="SLH" evidence="2">
    <location>
        <begin position="1183"/>
        <end position="1241"/>
    </location>
</feature>
<accession>A0ABW9XM93</accession>
<dbReference type="InterPro" id="IPR001119">
    <property type="entry name" value="SLH_dom"/>
</dbReference>
<feature type="region of interest" description="Disordered" evidence="1">
    <location>
        <begin position="835"/>
        <end position="867"/>
    </location>
</feature>
<evidence type="ECO:0000313" key="4">
    <source>
        <dbReference type="Proteomes" id="UP000665561"/>
    </source>
</evidence>
<keyword evidence="4" id="KW-1185">Reference proteome</keyword>
<evidence type="ECO:0000259" key="2">
    <source>
        <dbReference type="PROSITE" id="PS51272"/>
    </source>
</evidence>
<dbReference type="RefSeq" id="WP_161742513.1">
    <property type="nucleotide sequence ID" value="NZ_JAAAMV010000003.1"/>
</dbReference>
<dbReference type="PANTHER" id="PTHR43308">
    <property type="entry name" value="OUTER MEMBRANE PROTEIN ALPHA-RELATED"/>
    <property type="match status" value="1"/>
</dbReference>
<feature type="domain" description="SLH" evidence="2">
    <location>
        <begin position="1123"/>
        <end position="1181"/>
    </location>
</feature>
<reference evidence="3 4" key="1">
    <citation type="submission" date="2020-01" db="EMBL/GenBank/DDBJ databases">
        <title>Paenibacillus soybeanensis sp. nov. isolated from the nodules of soybean (Glycine max(L.) Merr).</title>
        <authorList>
            <person name="Wang H."/>
        </authorList>
    </citation>
    <scope>NUCLEOTIDE SEQUENCE [LARGE SCALE GENOMIC DNA]</scope>
    <source>
        <strain evidence="3 4">T1</strain>
    </source>
</reference>
<feature type="domain" description="SLH" evidence="2">
    <location>
        <begin position="1059"/>
        <end position="1122"/>
    </location>
</feature>
<evidence type="ECO:0000256" key="1">
    <source>
        <dbReference type="SAM" id="MobiDB-lite"/>
    </source>
</evidence>
<dbReference type="Pfam" id="PF00395">
    <property type="entry name" value="SLH"/>
    <property type="match status" value="3"/>
</dbReference>
<dbReference type="EMBL" id="JAAAMV010000003">
    <property type="protein sequence ID" value="NBD23746.1"/>
    <property type="molecule type" value="Genomic_DNA"/>
</dbReference>
<organism evidence="3 4">
    <name type="scientific">Paenibacillus glycinis</name>
    <dbReference type="NCBI Taxonomy" id="2697035"/>
    <lineage>
        <taxon>Bacteria</taxon>
        <taxon>Bacillati</taxon>
        <taxon>Bacillota</taxon>
        <taxon>Bacilli</taxon>
        <taxon>Bacillales</taxon>
        <taxon>Paenibacillaceae</taxon>
        <taxon>Paenibacillus</taxon>
    </lineage>
</organism>
<dbReference type="PANTHER" id="PTHR43308:SF5">
    <property type="entry name" value="S-LAYER PROTEIN _ PEPTIDOGLYCAN ENDO-BETA-N-ACETYLGLUCOSAMINIDASE"/>
    <property type="match status" value="1"/>
</dbReference>
<comment type="caution">
    <text evidence="3">The sequence shown here is derived from an EMBL/GenBank/DDBJ whole genome shotgun (WGS) entry which is preliminary data.</text>
</comment>
<dbReference type="Proteomes" id="UP000665561">
    <property type="component" value="Unassembled WGS sequence"/>
</dbReference>
<proteinExistence type="predicted"/>
<protein>
    <recommendedName>
        <fullName evidence="2">SLH domain-containing protein</fullName>
    </recommendedName>
</protein>